<evidence type="ECO:0000259" key="2">
    <source>
        <dbReference type="PROSITE" id="PS51186"/>
    </source>
</evidence>
<dbReference type="EMBL" id="RSCE01000001">
    <property type="protein sequence ID" value="RSH88070.1"/>
    <property type="molecule type" value="Genomic_DNA"/>
</dbReference>
<dbReference type="InterPro" id="IPR016181">
    <property type="entry name" value="Acyl_CoA_acyltransferase"/>
</dbReference>
<sequence>MAQTNLGPSEAPSRTSSPPEGELPVVVRQAKDKDAKVIADIGWRVFEATFAHTCSADDMNDYLNTNFTPDVISAELRDERKTFSVASIGDQVAAFAALTTGTHEPCLEHIPAPERVELQRVYADINFHGRGVARALLDETLSVARKQGYKYIWLGVWEHNYRARRFYEKIGFKMVGSHDFWLGKDQQTDDIFLLEL</sequence>
<feature type="domain" description="N-acetyltransferase" evidence="2">
    <location>
        <begin position="25"/>
        <end position="195"/>
    </location>
</feature>
<feature type="region of interest" description="Disordered" evidence="1">
    <location>
        <begin position="1"/>
        <end position="22"/>
    </location>
</feature>
<name>A0A427YA84_9TREE</name>
<proteinExistence type="predicted"/>
<dbReference type="STRING" id="105984.A0A427YA84"/>
<accession>A0A427YA84</accession>
<evidence type="ECO:0000313" key="4">
    <source>
        <dbReference type="Proteomes" id="UP000279236"/>
    </source>
</evidence>
<organism evidence="3 4">
    <name type="scientific">Apiotrichum porosum</name>
    <dbReference type="NCBI Taxonomy" id="105984"/>
    <lineage>
        <taxon>Eukaryota</taxon>
        <taxon>Fungi</taxon>
        <taxon>Dikarya</taxon>
        <taxon>Basidiomycota</taxon>
        <taxon>Agaricomycotina</taxon>
        <taxon>Tremellomycetes</taxon>
        <taxon>Trichosporonales</taxon>
        <taxon>Trichosporonaceae</taxon>
        <taxon>Apiotrichum</taxon>
    </lineage>
</organism>
<evidence type="ECO:0000256" key="1">
    <source>
        <dbReference type="SAM" id="MobiDB-lite"/>
    </source>
</evidence>
<dbReference type="RefSeq" id="XP_028480278.1">
    <property type="nucleotide sequence ID" value="XM_028616421.1"/>
</dbReference>
<keyword evidence="4" id="KW-1185">Reference proteome</keyword>
<reference evidence="3 4" key="1">
    <citation type="submission" date="2018-11" db="EMBL/GenBank/DDBJ databases">
        <title>Genome sequence of Apiotrichum porosum DSM 27194.</title>
        <authorList>
            <person name="Aliyu H."/>
            <person name="Gorte O."/>
            <person name="Ochsenreither K."/>
        </authorList>
    </citation>
    <scope>NUCLEOTIDE SEQUENCE [LARGE SCALE GENOMIC DNA]</scope>
    <source>
        <strain evidence="3 4">DSM 27194</strain>
    </source>
</reference>
<dbReference type="CDD" id="cd04301">
    <property type="entry name" value="NAT_SF"/>
    <property type="match status" value="1"/>
</dbReference>
<evidence type="ECO:0000313" key="3">
    <source>
        <dbReference type="EMBL" id="RSH88070.1"/>
    </source>
</evidence>
<dbReference type="PANTHER" id="PTHR42919">
    <property type="entry name" value="N-ALPHA-ACETYLTRANSFERASE"/>
    <property type="match status" value="1"/>
</dbReference>
<feature type="compositionally biased region" description="Polar residues" evidence="1">
    <location>
        <begin position="1"/>
        <end position="18"/>
    </location>
</feature>
<dbReference type="Pfam" id="PF00583">
    <property type="entry name" value="Acetyltransf_1"/>
    <property type="match status" value="1"/>
</dbReference>
<dbReference type="SUPFAM" id="SSF55729">
    <property type="entry name" value="Acyl-CoA N-acyltransferases (Nat)"/>
    <property type="match status" value="1"/>
</dbReference>
<protein>
    <recommendedName>
        <fullName evidence="2">N-acetyltransferase domain-containing protein</fullName>
    </recommendedName>
</protein>
<dbReference type="Proteomes" id="UP000279236">
    <property type="component" value="Unassembled WGS sequence"/>
</dbReference>
<dbReference type="PANTHER" id="PTHR42919:SF40">
    <property type="entry name" value="FAMILY ACETYLTRANSFERASE, PUTATIVE-RELATED"/>
    <property type="match status" value="1"/>
</dbReference>
<comment type="caution">
    <text evidence="3">The sequence shown here is derived from an EMBL/GenBank/DDBJ whole genome shotgun (WGS) entry which is preliminary data.</text>
</comment>
<dbReference type="GO" id="GO:0016747">
    <property type="term" value="F:acyltransferase activity, transferring groups other than amino-acyl groups"/>
    <property type="evidence" value="ECO:0007669"/>
    <property type="project" value="InterPro"/>
</dbReference>
<dbReference type="GeneID" id="39585140"/>
<dbReference type="InterPro" id="IPR051556">
    <property type="entry name" value="N-term/lysine_N-AcTrnsfr"/>
</dbReference>
<dbReference type="Gene3D" id="3.40.630.30">
    <property type="match status" value="1"/>
</dbReference>
<dbReference type="PROSITE" id="PS51186">
    <property type="entry name" value="GNAT"/>
    <property type="match status" value="1"/>
</dbReference>
<dbReference type="AlphaFoldDB" id="A0A427YA84"/>
<dbReference type="InterPro" id="IPR000182">
    <property type="entry name" value="GNAT_dom"/>
</dbReference>
<gene>
    <name evidence="3" type="ORF">EHS24_000597</name>
</gene>
<dbReference type="OrthoDB" id="9975416at2759"/>